<dbReference type="GO" id="GO:0004497">
    <property type="term" value="F:monooxygenase activity"/>
    <property type="evidence" value="ECO:0007669"/>
    <property type="project" value="UniProtKB-KW"/>
</dbReference>
<keyword evidence="6" id="KW-0503">Monooxygenase</keyword>
<organism evidence="8 9">
    <name type="scientific">Rhizophagus irregularis</name>
    <dbReference type="NCBI Taxonomy" id="588596"/>
    <lineage>
        <taxon>Eukaryota</taxon>
        <taxon>Fungi</taxon>
        <taxon>Fungi incertae sedis</taxon>
        <taxon>Mucoromycota</taxon>
        <taxon>Glomeromycotina</taxon>
        <taxon>Glomeromycetes</taxon>
        <taxon>Glomerales</taxon>
        <taxon>Glomeraceae</taxon>
        <taxon>Rhizophagus</taxon>
    </lineage>
</organism>
<accession>A0A2N1MVL2</accession>
<keyword evidence="4 5" id="KW-0408">Iron</keyword>
<comment type="cofactor">
    <cofactor evidence="1 5">
        <name>heme</name>
        <dbReference type="ChEBI" id="CHEBI:30413"/>
    </cofactor>
</comment>
<sequence length="627" mass="73977">MISTIILSFGIYDIFYLLITFIIIYVTHYYYRYFTRLNPLPGPFPIPFLGNVHQKIGYEYSDWLKLMHKKYGDIFEINFVGQRSIILCRTEFIENMNIPTTKTKYPFRFHITEGLTEYGYIGTGLVNNNDHKSWKYNRQFFSQAMMTPSFNHQAIEWTNELWNEMEFYWNKLGEDYELDFIKWMLRFTNEIIFKISTGKKNNSIACYYNSLIPENFINLSENENKKIKNSEDFIHSIETLVDGLIYFVIFNKFMRHYVPFIRGKINGFLKNRDYLFERISNIIKERKIEIENTPLDQPLRHDMLTSFITANTSRDINSTKHGDVDLLRPMTDKEIFGNILDAINGGTDTTANLLCFVVYYLGHYPEVKQRLRQELDEVLGNDLMKPINYNNIEKLYYCDAVIKEVYRHSPITFFIGRINVEKDEVGGFNWPEGTSFHILYSEIMMSKDYWTNPENFDPYRFYKIDENYNNNYLLENQHIKNSFTIFGGGIRICPGRKLAMIELKCLLALIYRKYDIELADINSPLKYESDNICVIIASQVPSSGVVSWKFLILIEKEQSPYSYRWIVLLLMRMKIVLKGTEVKNWVHLLANNIALLTLVLSTASEITLLRALVNEQRNPLAVGFFIY</sequence>
<evidence type="ECO:0000256" key="1">
    <source>
        <dbReference type="ARBA" id="ARBA00001971"/>
    </source>
</evidence>
<evidence type="ECO:0000256" key="3">
    <source>
        <dbReference type="ARBA" id="ARBA00022723"/>
    </source>
</evidence>
<dbReference type="EMBL" id="LLXL01001210">
    <property type="protein sequence ID" value="PKK65712.1"/>
    <property type="molecule type" value="Genomic_DNA"/>
</dbReference>
<dbReference type="GO" id="GO:0005506">
    <property type="term" value="F:iron ion binding"/>
    <property type="evidence" value="ECO:0007669"/>
    <property type="project" value="InterPro"/>
</dbReference>
<proteinExistence type="inferred from homology"/>
<dbReference type="PROSITE" id="PS00086">
    <property type="entry name" value="CYTOCHROME_P450"/>
    <property type="match status" value="1"/>
</dbReference>
<evidence type="ECO:0000256" key="4">
    <source>
        <dbReference type="ARBA" id="ARBA00023004"/>
    </source>
</evidence>
<gene>
    <name evidence="8" type="ORF">RhiirC2_853413</name>
</gene>
<name>A0A2N1MVL2_9GLOM</name>
<keyword evidence="7" id="KW-1133">Transmembrane helix</keyword>
<keyword evidence="6" id="KW-0560">Oxidoreductase</keyword>
<dbReference type="Proteomes" id="UP000233469">
    <property type="component" value="Unassembled WGS sequence"/>
</dbReference>
<reference evidence="8 9" key="1">
    <citation type="submission" date="2016-04" db="EMBL/GenBank/DDBJ databases">
        <title>Genome analyses suggest a sexual origin of heterokaryosis in a supposedly ancient asexual fungus.</title>
        <authorList>
            <person name="Ropars J."/>
            <person name="Sedzielewska K."/>
            <person name="Noel J."/>
            <person name="Charron P."/>
            <person name="Farinelli L."/>
            <person name="Marton T."/>
            <person name="Kruger M."/>
            <person name="Pelin A."/>
            <person name="Brachmann A."/>
            <person name="Corradi N."/>
        </authorList>
    </citation>
    <scope>NUCLEOTIDE SEQUENCE [LARGE SCALE GENOMIC DNA]</scope>
    <source>
        <strain evidence="8 9">C2</strain>
    </source>
</reference>
<keyword evidence="7" id="KW-0472">Membrane</keyword>
<feature type="binding site" description="axial binding residue" evidence="5">
    <location>
        <position position="493"/>
    </location>
    <ligand>
        <name>heme</name>
        <dbReference type="ChEBI" id="CHEBI:30413"/>
    </ligand>
    <ligandPart>
        <name>Fe</name>
        <dbReference type="ChEBI" id="CHEBI:18248"/>
    </ligandPart>
</feature>
<evidence type="ECO:0000313" key="9">
    <source>
        <dbReference type="Proteomes" id="UP000233469"/>
    </source>
</evidence>
<dbReference type="InterPro" id="IPR050121">
    <property type="entry name" value="Cytochrome_P450_monoxygenase"/>
</dbReference>
<comment type="similarity">
    <text evidence="2 6">Belongs to the cytochrome P450 family.</text>
</comment>
<evidence type="ECO:0000256" key="2">
    <source>
        <dbReference type="ARBA" id="ARBA00010617"/>
    </source>
</evidence>
<dbReference type="InterPro" id="IPR002401">
    <property type="entry name" value="Cyt_P450_E_grp-I"/>
</dbReference>
<keyword evidence="3 5" id="KW-0479">Metal-binding</keyword>
<dbReference type="SUPFAM" id="SSF48264">
    <property type="entry name" value="Cytochrome P450"/>
    <property type="match status" value="1"/>
</dbReference>
<comment type="caution">
    <text evidence="8">The sequence shown here is derived from an EMBL/GenBank/DDBJ whole genome shotgun (WGS) entry which is preliminary data.</text>
</comment>
<reference evidence="8 9" key="2">
    <citation type="submission" date="2017-10" db="EMBL/GenBank/DDBJ databases">
        <title>Extensive intraspecific genome diversity in a model arbuscular mycorrhizal fungus.</title>
        <authorList>
            <person name="Chen E.C.H."/>
            <person name="Morin E."/>
            <person name="Baudet D."/>
            <person name="Noel J."/>
            <person name="Ndikumana S."/>
            <person name="Charron P."/>
            <person name="St-Onge C."/>
            <person name="Giorgi J."/>
            <person name="Grigoriev I.V."/>
            <person name="Roux C."/>
            <person name="Martin F.M."/>
            <person name="Corradi N."/>
        </authorList>
    </citation>
    <scope>NUCLEOTIDE SEQUENCE [LARGE SCALE GENOMIC DNA]</scope>
    <source>
        <strain evidence="8 9">C2</strain>
    </source>
</reference>
<dbReference type="VEuPathDB" id="FungiDB:FUN_004202"/>
<evidence type="ECO:0000256" key="6">
    <source>
        <dbReference type="RuleBase" id="RU000461"/>
    </source>
</evidence>
<evidence type="ECO:0000313" key="8">
    <source>
        <dbReference type="EMBL" id="PKK65712.1"/>
    </source>
</evidence>
<dbReference type="GO" id="GO:0020037">
    <property type="term" value="F:heme binding"/>
    <property type="evidence" value="ECO:0007669"/>
    <property type="project" value="InterPro"/>
</dbReference>
<dbReference type="VEuPathDB" id="FungiDB:FUN_005028"/>
<dbReference type="Gene3D" id="1.10.630.10">
    <property type="entry name" value="Cytochrome P450"/>
    <property type="match status" value="1"/>
</dbReference>
<dbReference type="VEuPathDB" id="FungiDB:RhiirA1_381642"/>
<dbReference type="PANTHER" id="PTHR24305:SF166">
    <property type="entry name" value="CYTOCHROME P450 12A4, MITOCHONDRIAL-RELATED"/>
    <property type="match status" value="1"/>
</dbReference>
<evidence type="ECO:0000256" key="5">
    <source>
        <dbReference type="PIRSR" id="PIRSR602401-1"/>
    </source>
</evidence>
<dbReference type="Pfam" id="PF00067">
    <property type="entry name" value="p450"/>
    <property type="match status" value="1"/>
</dbReference>
<dbReference type="PRINTS" id="PR00385">
    <property type="entry name" value="P450"/>
</dbReference>
<dbReference type="InterPro" id="IPR036396">
    <property type="entry name" value="Cyt_P450_sf"/>
</dbReference>
<dbReference type="InterPro" id="IPR001128">
    <property type="entry name" value="Cyt_P450"/>
</dbReference>
<feature type="transmembrane region" description="Helical" evidence="7">
    <location>
        <begin position="12"/>
        <end position="31"/>
    </location>
</feature>
<dbReference type="InterPro" id="IPR017972">
    <property type="entry name" value="Cyt_P450_CS"/>
</dbReference>
<dbReference type="GO" id="GO:0016705">
    <property type="term" value="F:oxidoreductase activity, acting on paired donors, with incorporation or reduction of molecular oxygen"/>
    <property type="evidence" value="ECO:0007669"/>
    <property type="project" value="InterPro"/>
</dbReference>
<dbReference type="PANTHER" id="PTHR24305">
    <property type="entry name" value="CYTOCHROME P450"/>
    <property type="match status" value="1"/>
</dbReference>
<keyword evidence="7" id="KW-0812">Transmembrane</keyword>
<protein>
    <submittedName>
        <fullName evidence="8">Cytochrome P450</fullName>
    </submittedName>
</protein>
<dbReference type="AlphaFoldDB" id="A0A2N1MVL2"/>
<dbReference type="PRINTS" id="PR00463">
    <property type="entry name" value="EP450I"/>
</dbReference>
<dbReference type="VEuPathDB" id="FungiDB:RhiirFUN_007206"/>
<evidence type="ECO:0000256" key="7">
    <source>
        <dbReference type="SAM" id="Phobius"/>
    </source>
</evidence>
<keyword evidence="5 6" id="KW-0349">Heme</keyword>